<evidence type="ECO:0000256" key="1">
    <source>
        <dbReference type="ARBA" id="ARBA00001554"/>
    </source>
</evidence>
<name>A0ABD3P2I0_9STRA</name>
<gene>
    <name evidence="7" type="ORF">ACHAW5_007110</name>
</gene>
<dbReference type="Pfam" id="PF01329">
    <property type="entry name" value="Pterin_4a"/>
    <property type="match status" value="1"/>
</dbReference>
<dbReference type="SUPFAM" id="SSF55248">
    <property type="entry name" value="PCD-like"/>
    <property type="match status" value="1"/>
</dbReference>
<feature type="chain" id="PRO_5044765463" description="4a-hydroxytetrahydrobiopterin dehydratase" evidence="6">
    <location>
        <begin position="22"/>
        <end position="170"/>
    </location>
</feature>
<keyword evidence="8" id="KW-1185">Reference proteome</keyword>
<evidence type="ECO:0000256" key="2">
    <source>
        <dbReference type="ARBA" id="ARBA00006472"/>
    </source>
</evidence>
<evidence type="ECO:0000313" key="8">
    <source>
        <dbReference type="Proteomes" id="UP001530315"/>
    </source>
</evidence>
<evidence type="ECO:0000256" key="5">
    <source>
        <dbReference type="ARBA" id="ARBA00030497"/>
    </source>
</evidence>
<evidence type="ECO:0000256" key="3">
    <source>
        <dbReference type="ARBA" id="ARBA00013252"/>
    </source>
</evidence>
<evidence type="ECO:0000256" key="4">
    <source>
        <dbReference type="ARBA" id="ARBA00023239"/>
    </source>
</evidence>
<dbReference type="AlphaFoldDB" id="A0ABD3P2I0"/>
<keyword evidence="4" id="KW-0456">Lyase</keyword>
<dbReference type="EMBL" id="JALLAZ020001049">
    <property type="protein sequence ID" value="KAL3781792.1"/>
    <property type="molecule type" value="Genomic_DNA"/>
</dbReference>
<accession>A0ABD3P2I0</accession>
<keyword evidence="6" id="KW-0732">Signal</keyword>
<protein>
    <recommendedName>
        <fullName evidence="3">4a-hydroxytetrahydrobiopterin dehydratase</fullName>
        <ecNumber evidence="3">4.2.1.96</ecNumber>
    </recommendedName>
    <alternativeName>
        <fullName evidence="5">4-alpha-hydroxy-tetrahydropterin dehydratase</fullName>
    </alternativeName>
</protein>
<dbReference type="PANTHER" id="PTHR12599">
    <property type="entry name" value="PTERIN-4-ALPHA-CARBINOLAMINE DEHYDRATASE"/>
    <property type="match status" value="1"/>
</dbReference>
<sequence length="170" mass="19051">MNLQSLLIFISATSSATLIQAFRSYFSSPSCVRHRIMAETKEVATACGVKCVPCESLDKSHLLSAEQIQAELTSMKLWCRKDGNKISRSFTSRNFQCALDSLVAIGRIAERENHHPDMHLTGYRDVEIVLFTHSLDGISANDIALAKMIDTEVTFVYSQQWLKKHPEANS</sequence>
<proteinExistence type="inferred from homology"/>
<dbReference type="Gene3D" id="3.30.1360.20">
    <property type="entry name" value="Transcriptional coactivator/pterin dehydratase"/>
    <property type="match status" value="1"/>
</dbReference>
<evidence type="ECO:0000256" key="6">
    <source>
        <dbReference type="SAM" id="SignalP"/>
    </source>
</evidence>
<feature type="signal peptide" evidence="6">
    <location>
        <begin position="1"/>
        <end position="21"/>
    </location>
</feature>
<organism evidence="7 8">
    <name type="scientific">Stephanodiscus triporus</name>
    <dbReference type="NCBI Taxonomy" id="2934178"/>
    <lineage>
        <taxon>Eukaryota</taxon>
        <taxon>Sar</taxon>
        <taxon>Stramenopiles</taxon>
        <taxon>Ochrophyta</taxon>
        <taxon>Bacillariophyta</taxon>
        <taxon>Coscinodiscophyceae</taxon>
        <taxon>Thalassiosirophycidae</taxon>
        <taxon>Stephanodiscales</taxon>
        <taxon>Stephanodiscaceae</taxon>
        <taxon>Stephanodiscus</taxon>
    </lineage>
</organism>
<dbReference type="InterPro" id="IPR001533">
    <property type="entry name" value="Pterin_deHydtase"/>
</dbReference>
<comment type="catalytic activity">
    <reaction evidence="1">
        <text>(4aS,6R)-4a-hydroxy-L-erythro-5,6,7,8-tetrahydrobiopterin = (6R)-L-erythro-6,7-dihydrobiopterin + H2O</text>
        <dbReference type="Rhea" id="RHEA:11920"/>
        <dbReference type="ChEBI" id="CHEBI:15377"/>
        <dbReference type="ChEBI" id="CHEBI:15642"/>
        <dbReference type="ChEBI" id="CHEBI:43120"/>
        <dbReference type="EC" id="4.2.1.96"/>
    </reaction>
</comment>
<dbReference type="EC" id="4.2.1.96" evidence="3"/>
<dbReference type="PANTHER" id="PTHR12599:SF0">
    <property type="entry name" value="PTERIN-4-ALPHA-CARBINOLAMINE DEHYDRATASE"/>
    <property type="match status" value="1"/>
</dbReference>
<reference evidence="7 8" key="1">
    <citation type="submission" date="2024-10" db="EMBL/GenBank/DDBJ databases">
        <title>Updated reference genomes for cyclostephanoid diatoms.</title>
        <authorList>
            <person name="Roberts W.R."/>
            <person name="Alverson A.J."/>
        </authorList>
    </citation>
    <scope>NUCLEOTIDE SEQUENCE [LARGE SCALE GENOMIC DNA]</scope>
    <source>
        <strain evidence="7 8">AJA276-08</strain>
    </source>
</reference>
<dbReference type="GO" id="GO:0008124">
    <property type="term" value="F:4-alpha-hydroxytetrahydrobiopterin dehydratase activity"/>
    <property type="evidence" value="ECO:0007669"/>
    <property type="project" value="UniProtKB-EC"/>
</dbReference>
<comment type="caution">
    <text evidence="7">The sequence shown here is derived from an EMBL/GenBank/DDBJ whole genome shotgun (WGS) entry which is preliminary data.</text>
</comment>
<dbReference type="Proteomes" id="UP001530315">
    <property type="component" value="Unassembled WGS sequence"/>
</dbReference>
<dbReference type="InterPro" id="IPR036428">
    <property type="entry name" value="PCD_sf"/>
</dbReference>
<evidence type="ECO:0000313" key="7">
    <source>
        <dbReference type="EMBL" id="KAL3781792.1"/>
    </source>
</evidence>
<comment type="similarity">
    <text evidence="2">Belongs to the pterin-4-alpha-carbinolamine dehydratase family.</text>
</comment>